<dbReference type="PANTHER" id="PTHR46128">
    <property type="entry name" value="MITOCHONDRIAL GROUP I INTRON SPLICING FACTOR CCM1"/>
    <property type="match status" value="1"/>
</dbReference>
<protein>
    <submittedName>
        <fullName evidence="5">Pentatricopeptide repeat-containing protein At1g31840</fullName>
    </submittedName>
</protein>
<sequence>MRAAMAAVLLRARARSRALSSSSMAPPLKPSEALTKEEISQIHALVPRLIDSGHLDDAVRLIDAALLADPSSQSSLPLPLIADRLSDHSDLTPTMSLLTALRHNLSHPSPLTLISLLISSFLRRRRLKEAVKVFFWLCRPDSPCRPDRDVYAIAIGGFCRHGKTLEGLRAMREMVRDGVVPGREMKEAVWRGLLQEARVDEAQELNAVLANVREEGDVLDAVALVLDRIIKDWQE</sequence>
<reference evidence="5" key="1">
    <citation type="submission" date="2025-08" db="UniProtKB">
        <authorList>
            <consortium name="RefSeq"/>
        </authorList>
    </citation>
    <scope>IDENTIFICATION</scope>
</reference>
<accession>A0AB40D1U0</accession>
<dbReference type="RefSeq" id="XP_039146362.1">
    <property type="nucleotide sequence ID" value="XM_039290428.1"/>
</dbReference>
<comment type="similarity">
    <text evidence="1">Belongs to the PPR family. P subfamily.</text>
</comment>
<dbReference type="Pfam" id="PF01535">
    <property type="entry name" value="PPR"/>
    <property type="match status" value="2"/>
</dbReference>
<keyword evidence="2" id="KW-0677">Repeat</keyword>
<dbReference type="NCBIfam" id="TIGR00756">
    <property type="entry name" value="PPR"/>
    <property type="match status" value="1"/>
</dbReference>
<proteinExistence type="inferred from homology"/>
<dbReference type="GeneID" id="120283708"/>
<gene>
    <name evidence="5" type="primary">LOC120283708</name>
</gene>
<organism evidence="4 5">
    <name type="scientific">Dioscorea cayennensis subsp. rotundata</name>
    <name type="common">White Guinea yam</name>
    <name type="synonym">Dioscorea rotundata</name>
    <dbReference type="NCBI Taxonomy" id="55577"/>
    <lineage>
        <taxon>Eukaryota</taxon>
        <taxon>Viridiplantae</taxon>
        <taxon>Streptophyta</taxon>
        <taxon>Embryophyta</taxon>
        <taxon>Tracheophyta</taxon>
        <taxon>Spermatophyta</taxon>
        <taxon>Magnoliopsida</taxon>
        <taxon>Liliopsida</taxon>
        <taxon>Dioscoreales</taxon>
        <taxon>Dioscoreaceae</taxon>
        <taxon>Dioscorea</taxon>
    </lineage>
</organism>
<keyword evidence="4" id="KW-1185">Reference proteome</keyword>
<dbReference type="Gene3D" id="1.25.40.10">
    <property type="entry name" value="Tetratricopeptide repeat domain"/>
    <property type="match status" value="1"/>
</dbReference>
<name>A0AB40D1U0_DIOCR</name>
<dbReference type="AlphaFoldDB" id="A0AB40D1U0"/>
<evidence type="ECO:0000256" key="2">
    <source>
        <dbReference type="ARBA" id="ARBA00022737"/>
    </source>
</evidence>
<evidence type="ECO:0000313" key="5">
    <source>
        <dbReference type="RefSeq" id="XP_039146362.1"/>
    </source>
</evidence>
<dbReference type="PANTHER" id="PTHR46128:SF277">
    <property type="entry name" value="PENTACOTRIPEPTIDE-REPEAT REGION OF PRORP DOMAIN-CONTAINING PROTEIN"/>
    <property type="match status" value="1"/>
</dbReference>
<evidence type="ECO:0000313" key="4">
    <source>
        <dbReference type="Proteomes" id="UP001515500"/>
    </source>
</evidence>
<dbReference type="PROSITE" id="PS51375">
    <property type="entry name" value="PPR"/>
    <property type="match status" value="1"/>
</dbReference>
<dbReference type="InterPro" id="IPR011990">
    <property type="entry name" value="TPR-like_helical_dom_sf"/>
</dbReference>
<dbReference type="Proteomes" id="UP001515500">
    <property type="component" value="Chromosome 19"/>
</dbReference>
<dbReference type="InterPro" id="IPR002885">
    <property type="entry name" value="PPR_rpt"/>
</dbReference>
<evidence type="ECO:0000256" key="3">
    <source>
        <dbReference type="PROSITE-ProRule" id="PRU00708"/>
    </source>
</evidence>
<dbReference type="InterPro" id="IPR050872">
    <property type="entry name" value="PPR_P_subfamily"/>
</dbReference>
<evidence type="ECO:0000256" key="1">
    <source>
        <dbReference type="ARBA" id="ARBA00007626"/>
    </source>
</evidence>
<feature type="repeat" description="PPR" evidence="3">
    <location>
        <begin position="147"/>
        <end position="181"/>
    </location>
</feature>